<evidence type="ECO:0000313" key="4">
    <source>
        <dbReference type="EMBL" id="KAJ6234934.1"/>
    </source>
</evidence>
<comment type="caution">
    <text evidence="4">The sequence shown here is derived from an EMBL/GenBank/DDBJ whole genome shotgun (WGS) entry which is preliminary data.</text>
</comment>
<feature type="domain" description="Protein kinase" evidence="3">
    <location>
        <begin position="16"/>
        <end position="304"/>
    </location>
</feature>
<organism evidence="4 5">
    <name type="scientific">Anaeramoeba flamelloides</name>
    <dbReference type="NCBI Taxonomy" id="1746091"/>
    <lineage>
        <taxon>Eukaryota</taxon>
        <taxon>Metamonada</taxon>
        <taxon>Anaeramoebidae</taxon>
        <taxon>Anaeramoeba</taxon>
    </lineage>
</organism>
<feature type="compositionally biased region" description="Low complexity" evidence="2">
    <location>
        <begin position="500"/>
        <end position="575"/>
    </location>
</feature>
<feature type="compositionally biased region" description="Low complexity" evidence="2">
    <location>
        <begin position="606"/>
        <end position="622"/>
    </location>
</feature>
<feature type="compositionally biased region" description="Basic residues" evidence="2">
    <location>
        <begin position="344"/>
        <end position="367"/>
    </location>
</feature>
<keyword evidence="1" id="KW-0175">Coiled coil</keyword>
<feature type="region of interest" description="Disordered" evidence="2">
    <location>
        <begin position="778"/>
        <end position="798"/>
    </location>
</feature>
<feature type="compositionally biased region" description="Polar residues" evidence="2">
    <location>
        <begin position="309"/>
        <end position="320"/>
    </location>
</feature>
<protein>
    <submittedName>
        <fullName evidence="4">Wnk kinase</fullName>
    </submittedName>
</protein>
<evidence type="ECO:0000256" key="1">
    <source>
        <dbReference type="SAM" id="Coils"/>
    </source>
</evidence>
<feature type="compositionally biased region" description="Low complexity" evidence="2">
    <location>
        <begin position="102"/>
        <end position="115"/>
    </location>
</feature>
<feature type="region of interest" description="Disordered" evidence="2">
    <location>
        <begin position="309"/>
        <end position="394"/>
    </location>
</feature>
<dbReference type="InterPro" id="IPR050588">
    <property type="entry name" value="WNK_Ser-Thr_kinase"/>
</dbReference>
<keyword evidence="4" id="KW-0418">Kinase</keyword>
<feature type="region of interest" description="Disordered" evidence="2">
    <location>
        <begin position="455"/>
        <end position="583"/>
    </location>
</feature>
<dbReference type="GO" id="GO:0016301">
    <property type="term" value="F:kinase activity"/>
    <property type="evidence" value="ECO:0007669"/>
    <property type="project" value="UniProtKB-KW"/>
</dbReference>
<feature type="compositionally biased region" description="Basic and acidic residues" evidence="2">
    <location>
        <begin position="368"/>
        <end position="386"/>
    </location>
</feature>
<feature type="compositionally biased region" description="Basic and acidic residues" evidence="2">
    <location>
        <begin position="455"/>
        <end position="468"/>
    </location>
</feature>
<sequence length="825" mass="95432">MSIKETKNNFAHDPYLRYSDIVRESSTKRTFTGLDQETGTEIFWNDLYYSNKSLNKKIEKKSIGSQLKLCSSLSSKYIVKVLDFWEETENENEIENGEQNEDNSNQIENSNENSTETPEIVFSYITSSSNRVILREHLKKFPSLHENLVRKWSSQLLQALFYLHNHSNGPIIHRAISLDNIYVDPKKATIKLSEIGIINFGDQEILTHWILNPSWISPEFFDGTYNEKIDIYSFGMCLLELATNEIPYSECKNSGQILKHILTQKPPKSLSKIKNNDVARIVKQCLKSASERPSAGQLLEDEFFINTPKNSIISPRSDPTTPSPKEENKPKNFENEKKIEKEKPKKLKKKKSYKEKKSKKKSKKKHKNENEKKNNKNGNEDKRESENENDNENENENVIKLRLHIEINGKQKLIRTKFICGKDNPIKLAKEILETFQLNETPDKLAEEIKTQVENELNEDKQEKEAKTKNKPLKKKKSSSKLTEIKKKLRKKSFEKKKNTTINNSKKTKNIINNNGNETKPNININMNNNSNLTSNDSNNSANNNNRNNTTDNNSINTTSTTTTTINNNNSTNNSSHKESNLISFSDEEKTDLQQIKNENIPNTMNNSTQNLKNKKQNQQSEQENENENENENKSVKQELQPLIPDFTAFPTNVNKNVPIENPILGKVSIDDFLNVMNYSPNKMSQNQNKTITNPEIKNIEIEISNAETLFDNRIQEIEKRHLDEIKKIKLTFEIEKKKLSDQRELKISQLQNKLEELFKKQKEEQKQKKIKLINFNQENETIPNKKEDPIGNTKSFGGLSLDQLSELYGNSITKNDENNDNKEK</sequence>
<keyword evidence="4" id="KW-0808">Transferase</keyword>
<dbReference type="EMBL" id="JAOAOG010000266">
    <property type="protein sequence ID" value="KAJ6234934.1"/>
    <property type="molecule type" value="Genomic_DNA"/>
</dbReference>
<feature type="compositionally biased region" description="Basic residues" evidence="2">
    <location>
        <begin position="469"/>
        <end position="479"/>
    </location>
</feature>
<dbReference type="Gene3D" id="1.10.510.10">
    <property type="entry name" value="Transferase(Phosphotransferase) domain 1"/>
    <property type="match status" value="1"/>
</dbReference>
<dbReference type="Proteomes" id="UP001150062">
    <property type="component" value="Unassembled WGS sequence"/>
</dbReference>
<feature type="compositionally biased region" description="Acidic residues" evidence="2">
    <location>
        <begin position="90"/>
        <end position="101"/>
    </location>
</feature>
<proteinExistence type="predicted"/>
<evidence type="ECO:0000313" key="5">
    <source>
        <dbReference type="Proteomes" id="UP001150062"/>
    </source>
</evidence>
<dbReference type="PANTHER" id="PTHR13902">
    <property type="entry name" value="SERINE/THREONINE-PROTEIN KINASE WNK WITH NO LYSINE -RELATED"/>
    <property type="match status" value="1"/>
</dbReference>
<keyword evidence="5" id="KW-1185">Reference proteome</keyword>
<dbReference type="Gene3D" id="3.30.200.20">
    <property type="entry name" value="Phosphorylase Kinase, domain 1"/>
    <property type="match status" value="1"/>
</dbReference>
<name>A0ABQ8XS82_9EUKA</name>
<dbReference type="InterPro" id="IPR011009">
    <property type="entry name" value="Kinase-like_dom_sf"/>
</dbReference>
<dbReference type="PROSITE" id="PS50011">
    <property type="entry name" value="PROTEIN_KINASE_DOM"/>
    <property type="match status" value="1"/>
</dbReference>
<evidence type="ECO:0000256" key="2">
    <source>
        <dbReference type="SAM" id="MobiDB-lite"/>
    </source>
</evidence>
<gene>
    <name evidence="4" type="ORF">M0813_28911</name>
</gene>
<dbReference type="Pfam" id="PF00069">
    <property type="entry name" value="Pkinase"/>
    <property type="match status" value="1"/>
</dbReference>
<evidence type="ECO:0000259" key="3">
    <source>
        <dbReference type="PROSITE" id="PS50011"/>
    </source>
</evidence>
<feature type="coiled-coil region" evidence="1">
    <location>
        <begin position="741"/>
        <end position="768"/>
    </location>
</feature>
<accession>A0ABQ8XS82</accession>
<feature type="compositionally biased region" description="Basic and acidic residues" evidence="2">
    <location>
        <begin position="324"/>
        <end position="343"/>
    </location>
</feature>
<dbReference type="InterPro" id="IPR000719">
    <property type="entry name" value="Prot_kinase_dom"/>
</dbReference>
<feature type="region of interest" description="Disordered" evidence="2">
    <location>
        <begin position="90"/>
        <end position="115"/>
    </location>
</feature>
<feature type="region of interest" description="Disordered" evidence="2">
    <location>
        <begin position="598"/>
        <end position="636"/>
    </location>
</feature>
<reference evidence="4" key="1">
    <citation type="submission" date="2022-08" db="EMBL/GenBank/DDBJ databases">
        <title>Novel sulfate-reducing endosymbionts in the free-living metamonad Anaeramoeba.</title>
        <authorList>
            <person name="Jerlstrom-Hultqvist J."/>
            <person name="Cepicka I."/>
            <person name="Gallot-Lavallee L."/>
            <person name="Salas-Leiva D."/>
            <person name="Curtis B.A."/>
            <person name="Zahonova K."/>
            <person name="Pipaliya S."/>
            <person name="Dacks J."/>
            <person name="Roger A.J."/>
        </authorList>
    </citation>
    <scope>NUCLEOTIDE SEQUENCE</scope>
    <source>
        <strain evidence="4">Schooner1</strain>
    </source>
</reference>
<dbReference type="SUPFAM" id="SSF56112">
    <property type="entry name" value="Protein kinase-like (PK-like)"/>
    <property type="match status" value="1"/>
</dbReference>